<dbReference type="STRING" id="1140003.OMY_01488"/>
<dbReference type="EMBL" id="ASWO01000005">
    <property type="protein sequence ID" value="EOT83472.1"/>
    <property type="molecule type" value="Genomic_DNA"/>
</dbReference>
<comment type="caution">
    <text evidence="3">The sequence shown here is derived from an EMBL/GenBank/DDBJ whole genome shotgun (WGS) entry which is preliminary data.</text>
</comment>
<feature type="region of interest" description="Disordered" evidence="1">
    <location>
        <begin position="56"/>
        <end position="111"/>
    </location>
</feature>
<keyword evidence="4" id="KW-1185">Reference proteome</keyword>
<accession>S0L4K3</accession>
<reference evidence="3 4" key="1">
    <citation type="submission" date="2013-03" db="EMBL/GenBank/DDBJ databases">
        <title>The Genome Sequence of Enterococcus sulfureus ATCC_49903 (PacBio/Illumina hybrid assembly).</title>
        <authorList>
            <consortium name="The Broad Institute Genomics Platform"/>
            <consortium name="The Broad Institute Genome Sequencing Center for Infectious Disease"/>
            <person name="Earl A."/>
            <person name="Russ C."/>
            <person name="Gilmore M."/>
            <person name="Surin D."/>
            <person name="Walker B."/>
            <person name="Young S."/>
            <person name="Zeng Q."/>
            <person name="Gargeya S."/>
            <person name="Fitzgerald M."/>
            <person name="Haas B."/>
            <person name="Abouelleil A."/>
            <person name="Allen A.W."/>
            <person name="Alvarado L."/>
            <person name="Arachchi H.M."/>
            <person name="Berlin A.M."/>
            <person name="Chapman S.B."/>
            <person name="Gainer-Dewar J."/>
            <person name="Goldberg J."/>
            <person name="Griggs A."/>
            <person name="Gujja S."/>
            <person name="Hansen M."/>
            <person name="Howarth C."/>
            <person name="Imamovic A."/>
            <person name="Ireland A."/>
            <person name="Larimer J."/>
            <person name="McCowan C."/>
            <person name="Murphy C."/>
            <person name="Pearson M."/>
            <person name="Poon T.W."/>
            <person name="Priest M."/>
            <person name="Roberts A."/>
            <person name="Saif S."/>
            <person name="Shea T."/>
            <person name="Sisk P."/>
            <person name="Sykes S."/>
            <person name="Wortman J."/>
            <person name="Nusbaum C."/>
            <person name="Birren B."/>
        </authorList>
    </citation>
    <scope>NUCLEOTIDE SEQUENCE [LARGE SCALE GENOMIC DNA]</scope>
    <source>
        <strain evidence="3 4">ATCC 49903</strain>
    </source>
</reference>
<evidence type="ECO:0000313" key="3">
    <source>
        <dbReference type="EMBL" id="EOT83472.1"/>
    </source>
</evidence>
<feature type="transmembrane region" description="Helical" evidence="2">
    <location>
        <begin position="31"/>
        <end position="51"/>
    </location>
</feature>
<dbReference type="Proteomes" id="UP000015961">
    <property type="component" value="Unassembled WGS sequence"/>
</dbReference>
<keyword evidence="2" id="KW-1133">Transmembrane helix</keyword>
<name>S0L4K3_9ENTE</name>
<feature type="transmembrane region" description="Helical" evidence="2">
    <location>
        <begin position="6"/>
        <end position="24"/>
    </location>
</feature>
<keyword evidence="2" id="KW-0812">Transmembrane</keyword>
<dbReference type="eggNOG" id="ENOG502ZR4X">
    <property type="taxonomic scope" value="Bacteria"/>
</dbReference>
<feature type="compositionally biased region" description="Low complexity" evidence="1">
    <location>
        <begin position="61"/>
        <end position="104"/>
    </location>
</feature>
<evidence type="ECO:0000313" key="4">
    <source>
        <dbReference type="Proteomes" id="UP000015961"/>
    </source>
</evidence>
<dbReference type="PATRIC" id="fig|1140003.3.peg.1439"/>
<gene>
    <name evidence="3" type="ORF">I573_01192</name>
</gene>
<dbReference type="AlphaFoldDB" id="S0L4K3"/>
<evidence type="ECO:0000256" key="2">
    <source>
        <dbReference type="SAM" id="Phobius"/>
    </source>
</evidence>
<proteinExistence type="predicted"/>
<organism evidence="3 4">
    <name type="scientific">Enterococcus sulfureus ATCC 49903</name>
    <dbReference type="NCBI Taxonomy" id="1140003"/>
    <lineage>
        <taxon>Bacteria</taxon>
        <taxon>Bacillati</taxon>
        <taxon>Bacillota</taxon>
        <taxon>Bacilli</taxon>
        <taxon>Lactobacillales</taxon>
        <taxon>Enterococcaceae</taxon>
        <taxon>Enterococcus</taxon>
    </lineage>
</organism>
<sequence>MFYTGMALLFLAIISLVWLVAAFIRKTNKKIPGIVFALSLIGFIVVVTITGTTSDTANQNTVPSVSTSNSSTMESTTSNTEKQNTAPSVSTSNSSTAESTTATAEENDVAKKNDEILKTTFDDYNDGNYMDATGAEVLTNDDGSIKYVQLNVNDNWKDLSKDEQEKYIDLLKAISGPFKDGETYPYMQIQSDGKLVARSTVQDTSMIDIVNE</sequence>
<evidence type="ECO:0000256" key="1">
    <source>
        <dbReference type="SAM" id="MobiDB-lite"/>
    </source>
</evidence>
<keyword evidence="2" id="KW-0472">Membrane</keyword>
<dbReference type="RefSeq" id="WP_016185934.1">
    <property type="nucleotide sequence ID" value="NZ_ASWO01000005.1"/>
</dbReference>
<protein>
    <submittedName>
        <fullName evidence="3">Uncharacterized protein</fullName>
    </submittedName>
</protein>